<dbReference type="PANTHER" id="PTHR12411">
    <property type="entry name" value="CYSTEINE PROTEASE FAMILY C1-RELATED"/>
    <property type="match status" value="1"/>
</dbReference>
<dbReference type="GO" id="GO:0008234">
    <property type="term" value="F:cysteine-type peptidase activity"/>
    <property type="evidence" value="ECO:0007669"/>
    <property type="project" value="InterPro"/>
</dbReference>
<keyword evidence="2" id="KW-1015">Disulfide bond</keyword>
<evidence type="ECO:0000259" key="3">
    <source>
        <dbReference type="SMART" id="SM00645"/>
    </source>
</evidence>
<proteinExistence type="inferred from homology"/>
<dbReference type="InterPro" id="IPR000169">
    <property type="entry name" value="Pept_cys_AS"/>
</dbReference>
<sequence>MQLSYYAYLFHQFLVAFNVTYNSSSVFEDRFHIFAQNMDFIEQYNAKQNDITLGITVFADKTRGEFLASLNIFPFLGSDDAQEEDDDGEVCPMLVSTTDNDTLPTVLDWRQQGVITPIKDQGSCGSCWAFATVETVESRVAIDHGHGIPPPILAPQQLVDCSTENYGCSGGSIDSAMRYLSTNGVVQETEYSYVANDEGQCRFVPGTNRTLYKPGPCFRVTSQNEKMMKQTVVQQGPLTVTIDASAEIFQFYTGGIIYPSECDTELNHAVQLVGYNDSYWIVRNSWGELWGEKGYFRVARGEGEDDPGTCGIAMGVWGFFSSL</sequence>
<dbReference type="Pfam" id="PF08246">
    <property type="entry name" value="Inhibitor_I29"/>
    <property type="match status" value="1"/>
</dbReference>
<accession>A0A6C0K1N6</accession>
<dbReference type="InterPro" id="IPR025661">
    <property type="entry name" value="Pept_asp_AS"/>
</dbReference>
<dbReference type="InterPro" id="IPR000668">
    <property type="entry name" value="Peptidase_C1A_C"/>
</dbReference>
<dbReference type="PROSITE" id="PS00640">
    <property type="entry name" value="THIOL_PROTEASE_ASN"/>
    <property type="match status" value="1"/>
</dbReference>
<dbReference type="Gene3D" id="3.90.70.10">
    <property type="entry name" value="Cysteine proteinases"/>
    <property type="match status" value="1"/>
</dbReference>
<dbReference type="PRINTS" id="PR00705">
    <property type="entry name" value="PAPAIN"/>
</dbReference>
<feature type="domain" description="Peptidase C1A papain C-terminal" evidence="3">
    <location>
        <begin position="103"/>
        <end position="320"/>
    </location>
</feature>
<evidence type="ECO:0000313" key="5">
    <source>
        <dbReference type="EMBL" id="QHU11639.1"/>
    </source>
</evidence>
<evidence type="ECO:0000256" key="2">
    <source>
        <dbReference type="ARBA" id="ARBA00023157"/>
    </source>
</evidence>
<dbReference type="AlphaFoldDB" id="A0A6C0K1N6"/>
<dbReference type="PROSITE" id="PS00139">
    <property type="entry name" value="THIOL_PROTEASE_CYS"/>
    <property type="match status" value="1"/>
</dbReference>
<dbReference type="Pfam" id="PF00112">
    <property type="entry name" value="Peptidase_C1"/>
    <property type="match status" value="1"/>
</dbReference>
<dbReference type="PROSITE" id="PS00639">
    <property type="entry name" value="THIOL_PROTEASE_HIS"/>
    <property type="match status" value="1"/>
</dbReference>
<dbReference type="SMART" id="SM00848">
    <property type="entry name" value="Inhibitor_I29"/>
    <property type="match status" value="1"/>
</dbReference>
<dbReference type="InterPro" id="IPR013128">
    <property type="entry name" value="Peptidase_C1A"/>
</dbReference>
<feature type="domain" description="Cathepsin propeptide inhibitor" evidence="4">
    <location>
        <begin position="10"/>
        <end position="66"/>
    </location>
</feature>
<reference evidence="5" key="1">
    <citation type="journal article" date="2020" name="Nature">
        <title>Giant virus diversity and host interactions through global metagenomics.</title>
        <authorList>
            <person name="Schulz F."/>
            <person name="Roux S."/>
            <person name="Paez-Espino D."/>
            <person name="Jungbluth S."/>
            <person name="Walsh D.A."/>
            <person name="Denef V.J."/>
            <person name="McMahon K.D."/>
            <person name="Konstantinidis K.T."/>
            <person name="Eloe-Fadrosh E.A."/>
            <person name="Kyrpides N.C."/>
            <person name="Woyke T."/>
        </authorList>
    </citation>
    <scope>NUCLEOTIDE SEQUENCE</scope>
    <source>
        <strain evidence="5">GVMAG-S-1101169-75</strain>
    </source>
</reference>
<dbReference type="InterPro" id="IPR025660">
    <property type="entry name" value="Pept_his_AS"/>
</dbReference>
<dbReference type="SMART" id="SM00645">
    <property type="entry name" value="Pept_C1"/>
    <property type="match status" value="1"/>
</dbReference>
<dbReference type="InterPro" id="IPR038765">
    <property type="entry name" value="Papain-like_cys_pep_sf"/>
</dbReference>
<evidence type="ECO:0000259" key="4">
    <source>
        <dbReference type="SMART" id="SM00848"/>
    </source>
</evidence>
<organism evidence="5">
    <name type="scientific">viral metagenome</name>
    <dbReference type="NCBI Taxonomy" id="1070528"/>
    <lineage>
        <taxon>unclassified sequences</taxon>
        <taxon>metagenomes</taxon>
        <taxon>organismal metagenomes</taxon>
    </lineage>
</organism>
<dbReference type="GO" id="GO:0006508">
    <property type="term" value="P:proteolysis"/>
    <property type="evidence" value="ECO:0007669"/>
    <property type="project" value="InterPro"/>
</dbReference>
<evidence type="ECO:0008006" key="6">
    <source>
        <dbReference type="Google" id="ProtNLM"/>
    </source>
</evidence>
<protein>
    <recommendedName>
        <fullName evidence="6">Peptidase C1A papain C-terminal domain-containing protein</fullName>
    </recommendedName>
</protein>
<dbReference type="SUPFAM" id="SSF54001">
    <property type="entry name" value="Cysteine proteinases"/>
    <property type="match status" value="1"/>
</dbReference>
<comment type="similarity">
    <text evidence="1">Belongs to the peptidase C1 family.</text>
</comment>
<dbReference type="InterPro" id="IPR013201">
    <property type="entry name" value="Prot_inhib_I29"/>
</dbReference>
<name>A0A6C0K1N6_9ZZZZ</name>
<dbReference type="EMBL" id="MN740787">
    <property type="protein sequence ID" value="QHU11639.1"/>
    <property type="molecule type" value="Genomic_DNA"/>
</dbReference>
<dbReference type="CDD" id="cd02248">
    <property type="entry name" value="Peptidase_C1A"/>
    <property type="match status" value="1"/>
</dbReference>
<dbReference type="InterPro" id="IPR039417">
    <property type="entry name" value="Peptidase_C1A_papain-like"/>
</dbReference>
<evidence type="ECO:0000256" key="1">
    <source>
        <dbReference type="ARBA" id="ARBA00008455"/>
    </source>
</evidence>